<name>A0A9J6H854_HAELO</name>
<dbReference type="Proteomes" id="UP000821853">
    <property type="component" value="Unassembled WGS sequence"/>
</dbReference>
<organism evidence="1 2">
    <name type="scientific">Haemaphysalis longicornis</name>
    <name type="common">Bush tick</name>
    <dbReference type="NCBI Taxonomy" id="44386"/>
    <lineage>
        <taxon>Eukaryota</taxon>
        <taxon>Metazoa</taxon>
        <taxon>Ecdysozoa</taxon>
        <taxon>Arthropoda</taxon>
        <taxon>Chelicerata</taxon>
        <taxon>Arachnida</taxon>
        <taxon>Acari</taxon>
        <taxon>Parasitiformes</taxon>
        <taxon>Ixodida</taxon>
        <taxon>Ixodoidea</taxon>
        <taxon>Ixodidae</taxon>
        <taxon>Haemaphysalinae</taxon>
        <taxon>Haemaphysalis</taxon>
    </lineage>
</organism>
<evidence type="ECO:0000313" key="2">
    <source>
        <dbReference type="Proteomes" id="UP000821853"/>
    </source>
</evidence>
<dbReference type="VEuPathDB" id="VectorBase:HLOH_055605"/>
<evidence type="ECO:0000313" key="1">
    <source>
        <dbReference type="EMBL" id="KAH9382893.1"/>
    </source>
</evidence>
<protein>
    <submittedName>
        <fullName evidence="1">Uncharacterized protein</fullName>
    </submittedName>
</protein>
<accession>A0A9J6H854</accession>
<reference evidence="1 2" key="1">
    <citation type="journal article" date="2020" name="Cell">
        <title>Large-Scale Comparative Analyses of Tick Genomes Elucidate Their Genetic Diversity and Vector Capacities.</title>
        <authorList>
            <consortium name="Tick Genome and Microbiome Consortium (TIGMIC)"/>
            <person name="Jia N."/>
            <person name="Wang J."/>
            <person name="Shi W."/>
            <person name="Du L."/>
            <person name="Sun Y."/>
            <person name="Zhan W."/>
            <person name="Jiang J.F."/>
            <person name="Wang Q."/>
            <person name="Zhang B."/>
            <person name="Ji P."/>
            <person name="Bell-Sakyi L."/>
            <person name="Cui X.M."/>
            <person name="Yuan T.T."/>
            <person name="Jiang B.G."/>
            <person name="Yang W.F."/>
            <person name="Lam T.T."/>
            <person name="Chang Q.C."/>
            <person name="Ding S.J."/>
            <person name="Wang X.J."/>
            <person name="Zhu J.G."/>
            <person name="Ruan X.D."/>
            <person name="Zhao L."/>
            <person name="Wei J.T."/>
            <person name="Ye R.Z."/>
            <person name="Que T.C."/>
            <person name="Du C.H."/>
            <person name="Zhou Y.H."/>
            <person name="Cheng J.X."/>
            <person name="Dai P.F."/>
            <person name="Guo W.B."/>
            <person name="Han X.H."/>
            <person name="Huang E.J."/>
            <person name="Li L.F."/>
            <person name="Wei W."/>
            <person name="Gao Y.C."/>
            <person name="Liu J.Z."/>
            <person name="Shao H.Z."/>
            <person name="Wang X."/>
            <person name="Wang C.C."/>
            <person name="Yang T.C."/>
            <person name="Huo Q.B."/>
            <person name="Li W."/>
            <person name="Chen H.Y."/>
            <person name="Chen S.E."/>
            <person name="Zhou L.G."/>
            <person name="Ni X.B."/>
            <person name="Tian J.H."/>
            <person name="Sheng Y."/>
            <person name="Liu T."/>
            <person name="Pan Y.S."/>
            <person name="Xia L.Y."/>
            <person name="Li J."/>
            <person name="Zhao F."/>
            <person name="Cao W.C."/>
        </authorList>
    </citation>
    <scope>NUCLEOTIDE SEQUENCE [LARGE SCALE GENOMIC DNA]</scope>
    <source>
        <strain evidence="1">HaeL-2018</strain>
    </source>
</reference>
<dbReference type="AlphaFoldDB" id="A0A9J6H854"/>
<dbReference type="EMBL" id="JABSTR010000596">
    <property type="protein sequence ID" value="KAH9382893.1"/>
    <property type="molecule type" value="Genomic_DNA"/>
</dbReference>
<keyword evidence="2" id="KW-1185">Reference proteome</keyword>
<proteinExistence type="predicted"/>
<sequence length="150" mass="16208">MGYRAGRRPAAKFVSFSTIVRPITCSLSTKACTIKAFKVGYRRRLVLLINLRLRVELKVDLLGATKKLTGSWNDVKQTTVVKCLRKAGFVVAPKEACTTKTTALRSALLHLERHRQRLLAAAAAYFADGAGAVSRPSGGGSQNGAFTGEK</sequence>
<gene>
    <name evidence="1" type="ORF">HPB48_023512</name>
</gene>
<comment type="caution">
    <text evidence="1">The sequence shown here is derived from an EMBL/GenBank/DDBJ whole genome shotgun (WGS) entry which is preliminary data.</text>
</comment>